<gene>
    <name evidence="1" type="ORF">AsFPU1_3659</name>
</gene>
<dbReference type="Gene3D" id="1.25.40.620">
    <property type="match status" value="1"/>
</dbReference>
<dbReference type="AlphaFoldDB" id="A0A401ILW5"/>
<evidence type="ECO:0000313" key="1">
    <source>
        <dbReference type="EMBL" id="GBF82231.1"/>
    </source>
</evidence>
<name>A0A401ILW5_APHSA</name>
<dbReference type="EMBL" id="BDQK01000016">
    <property type="protein sequence ID" value="GBF82231.1"/>
    <property type="molecule type" value="Genomic_DNA"/>
</dbReference>
<accession>A0A401ILW5</accession>
<sequence length="86" mass="10245">MIFKNWKEHNFKPEDLKKFPCKDLEIINQLWKEKNPQQPVLVEPNGSGIYYWMTVNIVQIPTENIPQNQSKPFVNGITDIIINWDF</sequence>
<evidence type="ECO:0000313" key="2">
    <source>
        <dbReference type="Proteomes" id="UP000287247"/>
    </source>
</evidence>
<reference evidence="2" key="1">
    <citation type="submission" date="2017-05" db="EMBL/GenBank/DDBJ databases">
        <title>Physiological properties and genetic analysis related to exopolysaccharide production of fresh-water unicellular cyanobacterium Aphanothece sacrum, Suizenji Nori, that has been cultured as a food source in Japan.</title>
        <authorList>
            <person name="Kanesaki Y."/>
            <person name="Yoshikawa S."/>
            <person name="Ohki K."/>
        </authorList>
    </citation>
    <scope>NUCLEOTIDE SEQUENCE [LARGE SCALE GENOMIC DNA]</scope>
    <source>
        <strain evidence="2">FPU1</strain>
    </source>
</reference>
<proteinExistence type="predicted"/>
<dbReference type="SUPFAM" id="SSF140869">
    <property type="entry name" value="GUN4-like"/>
    <property type="match status" value="1"/>
</dbReference>
<dbReference type="Proteomes" id="UP000287247">
    <property type="component" value="Unassembled WGS sequence"/>
</dbReference>
<dbReference type="InterPro" id="IPR037215">
    <property type="entry name" value="GUN4-like_sf"/>
</dbReference>
<keyword evidence="2" id="KW-1185">Reference proteome</keyword>
<comment type="caution">
    <text evidence="1">The sequence shown here is derived from an EMBL/GenBank/DDBJ whole genome shotgun (WGS) entry which is preliminary data.</text>
</comment>
<protein>
    <submittedName>
        <fullName evidence="1">DNA polymerase I</fullName>
    </submittedName>
</protein>
<organism evidence="1 2">
    <name type="scientific">Aphanothece sacrum FPU1</name>
    <dbReference type="NCBI Taxonomy" id="1920663"/>
    <lineage>
        <taxon>Bacteria</taxon>
        <taxon>Bacillati</taxon>
        <taxon>Cyanobacteriota</taxon>
        <taxon>Cyanophyceae</taxon>
        <taxon>Oscillatoriophycideae</taxon>
        <taxon>Chroococcales</taxon>
        <taxon>Aphanothecaceae</taxon>
        <taxon>Aphanothece</taxon>
    </lineage>
</organism>